<organism evidence="13 14">
    <name type="scientific">Naja naja</name>
    <name type="common">Indian cobra</name>
    <dbReference type="NCBI Taxonomy" id="35670"/>
    <lineage>
        <taxon>Eukaryota</taxon>
        <taxon>Metazoa</taxon>
        <taxon>Chordata</taxon>
        <taxon>Craniata</taxon>
        <taxon>Vertebrata</taxon>
        <taxon>Euteleostomi</taxon>
        <taxon>Lepidosauria</taxon>
        <taxon>Squamata</taxon>
        <taxon>Bifurcata</taxon>
        <taxon>Unidentata</taxon>
        <taxon>Episquamata</taxon>
        <taxon>Toxicofera</taxon>
        <taxon>Serpentes</taxon>
        <taxon>Colubroidea</taxon>
        <taxon>Elapidae</taxon>
        <taxon>Elapinae</taxon>
        <taxon>Naja</taxon>
    </lineage>
</organism>
<proteinExistence type="inferred from homology"/>
<keyword evidence="12" id="KW-0732">Signal</keyword>
<dbReference type="GO" id="GO:0008392">
    <property type="term" value="F:arachidonate epoxygenase activity"/>
    <property type="evidence" value="ECO:0007669"/>
    <property type="project" value="TreeGrafter"/>
</dbReference>
<keyword evidence="9" id="KW-0472">Membrane</keyword>
<dbReference type="Gene3D" id="1.10.630.10">
    <property type="entry name" value="Cytochrome P450"/>
    <property type="match status" value="1"/>
</dbReference>
<dbReference type="PANTHER" id="PTHR24300">
    <property type="entry name" value="CYTOCHROME P450 508A4-RELATED"/>
    <property type="match status" value="1"/>
</dbReference>
<dbReference type="FunFam" id="1.10.630.10:FF:000004">
    <property type="entry name" value="cytochrome P450 2D15 isoform X1"/>
    <property type="match status" value="1"/>
</dbReference>
<evidence type="ECO:0000256" key="11">
    <source>
        <dbReference type="RuleBase" id="RU000461"/>
    </source>
</evidence>
<dbReference type="PROSITE" id="PS00086">
    <property type="entry name" value="CYTOCHROME_P450"/>
    <property type="match status" value="1"/>
</dbReference>
<dbReference type="InterPro" id="IPR017972">
    <property type="entry name" value="Cyt_P450_CS"/>
</dbReference>
<feature type="chain" id="PRO_5034391357" evidence="12">
    <location>
        <begin position="22"/>
        <end position="489"/>
    </location>
</feature>
<evidence type="ECO:0000256" key="1">
    <source>
        <dbReference type="ARBA" id="ARBA00001971"/>
    </source>
</evidence>
<reference evidence="13" key="1">
    <citation type="submission" date="2025-08" db="UniProtKB">
        <authorList>
            <consortium name="Ensembl"/>
        </authorList>
    </citation>
    <scope>IDENTIFICATION</scope>
</reference>
<name>A0A8C7E6R8_NAJNA</name>
<dbReference type="InterPro" id="IPR001128">
    <property type="entry name" value="Cyt_P450"/>
</dbReference>
<dbReference type="GO" id="GO:0016712">
    <property type="term" value="F:oxidoreductase activity, acting on paired donors, with incorporation or reduction of molecular oxygen, reduced flavin or flavoprotein as one donor, and incorporation of one atom of oxygen"/>
    <property type="evidence" value="ECO:0007669"/>
    <property type="project" value="TreeGrafter"/>
</dbReference>
<evidence type="ECO:0000313" key="13">
    <source>
        <dbReference type="Ensembl" id="ENSNNAP00000027976.1"/>
    </source>
</evidence>
<dbReference type="GO" id="GO:0016020">
    <property type="term" value="C:membrane"/>
    <property type="evidence" value="ECO:0007669"/>
    <property type="project" value="UniProtKB-SubCell"/>
</dbReference>
<comment type="cofactor">
    <cofactor evidence="1 10">
        <name>heme</name>
        <dbReference type="ChEBI" id="CHEBI:30413"/>
    </cofactor>
</comment>
<dbReference type="GO" id="GO:0019373">
    <property type="term" value="P:epoxygenase P450 pathway"/>
    <property type="evidence" value="ECO:0007669"/>
    <property type="project" value="TreeGrafter"/>
</dbReference>
<keyword evidence="4 10" id="KW-0349">Heme</keyword>
<dbReference type="InterPro" id="IPR002401">
    <property type="entry name" value="Cyt_P450_E_grp-I"/>
</dbReference>
<keyword evidence="7 10" id="KW-0408">Iron</keyword>
<dbReference type="GO" id="GO:0005506">
    <property type="term" value="F:iron ion binding"/>
    <property type="evidence" value="ECO:0007669"/>
    <property type="project" value="InterPro"/>
</dbReference>
<evidence type="ECO:0000256" key="9">
    <source>
        <dbReference type="ARBA" id="ARBA00023136"/>
    </source>
</evidence>
<evidence type="ECO:0000256" key="12">
    <source>
        <dbReference type="SAM" id="SignalP"/>
    </source>
</evidence>
<evidence type="ECO:0000256" key="4">
    <source>
        <dbReference type="ARBA" id="ARBA00022617"/>
    </source>
</evidence>
<dbReference type="GO" id="GO:0005737">
    <property type="term" value="C:cytoplasm"/>
    <property type="evidence" value="ECO:0007669"/>
    <property type="project" value="TreeGrafter"/>
</dbReference>
<keyword evidence="6 11" id="KW-0560">Oxidoreductase</keyword>
<feature type="signal peptide" evidence="12">
    <location>
        <begin position="1"/>
        <end position="21"/>
    </location>
</feature>
<keyword evidence="8 11" id="KW-0503">Monooxygenase</keyword>
<dbReference type="OMA" id="HTDPTQW"/>
<feature type="binding site" description="axial binding residue" evidence="10">
    <location>
        <position position="435"/>
    </location>
    <ligand>
        <name>heme</name>
        <dbReference type="ChEBI" id="CHEBI:30413"/>
    </ligand>
    <ligandPart>
        <name>Fe</name>
        <dbReference type="ChEBI" id="CHEBI:18248"/>
    </ligandPart>
</feature>
<comment type="similarity">
    <text evidence="3 11">Belongs to the cytochrome P450 family.</text>
</comment>
<accession>A0A8C7E6R8</accession>
<dbReference type="GO" id="GO:0006805">
    <property type="term" value="P:xenobiotic metabolic process"/>
    <property type="evidence" value="ECO:0007669"/>
    <property type="project" value="TreeGrafter"/>
</dbReference>
<dbReference type="Proteomes" id="UP000694559">
    <property type="component" value="Unplaced"/>
</dbReference>
<dbReference type="AlphaFoldDB" id="A0A8C7E6R8"/>
<keyword evidence="14" id="KW-1185">Reference proteome</keyword>
<dbReference type="Pfam" id="PF00067">
    <property type="entry name" value="p450"/>
    <property type="match status" value="1"/>
</dbReference>
<dbReference type="GeneTree" id="ENSGT00940000165584"/>
<protein>
    <submittedName>
        <fullName evidence="13">Uncharacterized protein</fullName>
    </submittedName>
</protein>
<dbReference type="OrthoDB" id="1103324at2759"/>
<dbReference type="InterPro" id="IPR050182">
    <property type="entry name" value="Cytochrome_P450_fam2"/>
</dbReference>
<comment type="subcellular location">
    <subcellularLocation>
        <location evidence="2">Membrane</location>
    </subcellularLocation>
</comment>
<dbReference type="Ensembl" id="ENSNNAT00000029304.1">
    <property type="protein sequence ID" value="ENSNNAP00000027976.1"/>
    <property type="gene ID" value="ENSNNAG00000018043.1"/>
</dbReference>
<reference evidence="13" key="2">
    <citation type="submission" date="2025-09" db="UniProtKB">
        <authorList>
            <consortium name="Ensembl"/>
        </authorList>
    </citation>
    <scope>IDENTIFICATION</scope>
</reference>
<evidence type="ECO:0000313" key="14">
    <source>
        <dbReference type="Proteomes" id="UP000694559"/>
    </source>
</evidence>
<keyword evidence="5 10" id="KW-0479">Metal-binding</keyword>
<dbReference type="PANTHER" id="PTHR24300:SF389">
    <property type="entry name" value="CYTOCHROME P450 2C20"/>
    <property type="match status" value="1"/>
</dbReference>
<evidence type="ECO:0000256" key="8">
    <source>
        <dbReference type="ARBA" id="ARBA00023033"/>
    </source>
</evidence>
<evidence type="ECO:0000256" key="7">
    <source>
        <dbReference type="ARBA" id="ARBA00023004"/>
    </source>
</evidence>
<evidence type="ECO:0000256" key="5">
    <source>
        <dbReference type="ARBA" id="ARBA00022723"/>
    </source>
</evidence>
<dbReference type="GO" id="GO:0020037">
    <property type="term" value="F:heme binding"/>
    <property type="evidence" value="ECO:0007669"/>
    <property type="project" value="InterPro"/>
</dbReference>
<dbReference type="PRINTS" id="PR00463">
    <property type="entry name" value="EP450I"/>
</dbReference>
<evidence type="ECO:0000256" key="2">
    <source>
        <dbReference type="ARBA" id="ARBA00004370"/>
    </source>
</evidence>
<dbReference type="SUPFAM" id="SSF48264">
    <property type="entry name" value="Cytochrome P450"/>
    <property type="match status" value="1"/>
</dbReference>
<dbReference type="PRINTS" id="PR00385">
    <property type="entry name" value="P450"/>
</dbReference>
<evidence type="ECO:0000256" key="3">
    <source>
        <dbReference type="ARBA" id="ARBA00010617"/>
    </source>
</evidence>
<dbReference type="InterPro" id="IPR036396">
    <property type="entry name" value="Cyt_P450_sf"/>
</dbReference>
<evidence type="ECO:0000256" key="10">
    <source>
        <dbReference type="PIRSR" id="PIRSR602401-1"/>
    </source>
</evidence>
<evidence type="ECO:0000256" key="6">
    <source>
        <dbReference type="ARBA" id="ARBA00023002"/>
    </source>
</evidence>
<sequence length="489" mass="56230">MELTWTGVLLLLCVLFILFSSFQMYKKKGQLPPGPTPWPILGNLLQQDILPLNESYEKLIGQYGPIFTIWIGSKPLVVLCGYEMVKEALIDHAEEFSGRNIVPTIERIFRNQGLATADERNWKERRQFMLSTLRNFGMGKKQMSERVQEEAVCLVEEVGSMQGQPFEPKRRCASAVSNVICAVVFGNRFDYQDQTFIENQKTVESLLKFCQPVPVPWSFPRTMEYFPGQHTKTFADIEKLCGFIHEKVVLHQKTLDIQEPRDFIDCFLIKLEKEQNSSKIIYTPENLVRFVLEMLFAGTVSTTNVLVSSLLVVAKLPHIQAKVQQEIAEVVGTNRIPSMEDRLKMPFTNAVIHEVQRCWKDSLETFPRAATCDLKFHGYNIPKYTAVVAVFPSVHFDPLQWETPEKFNPDHFLDEKGQFRKRDAFMAFSAGKRSCPGEALARMELFLFFSTLLQKFTFYLDVDTKDMDVISLITDFKNNKSPLLRAIKC</sequence>